<name>A0A2T7EKF2_9POAL</name>
<proteinExistence type="predicted"/>
<dbReference type="EMBL" id="CM009750">
    <property type="protein sequence ID" value="PUZ68302.1"/>
    <property type="molecule type" value="Genomic_DNA"/>
</dbReference>
<organism evidence="1 2">
    <name type="scientific">Panicum hallii var. hallii</name>
    <dbReference type="NCBI Taxonomy" id="1504633"/>
    <lineage>
        <taxon>Eukaryota</taxon>
        <taxon>Viridiplantae</taxon>
        <taxon>Streptophyta</taxon>
        <taxon>Embryophyta</taxon>
        <taxon>Tracheophyta</taxon>
        <taxon>Spermatophyta</taxon>
        <taxon>Magnoliopsida</taxon>
        <taxon>Liliopsida</taxon>
        <taxon>Poales</taxon>
        <taxon>Poaceae</taxon>
        <taxon>PACMAD clade</taxon>
        <taxon>Panicoideae</taxon>
        <taxon>Panicodae</taxon>
        <taxon>Paniceae</taxon>
        <taxon>Panicinae</taxon>
        <taxon>Panicum</taxon>
        <taxon>Panicum sect. Panicum</taxon>
    </lineage>
</organism>
<evidence type="ECO:0000313" key="2">
    <source>
        <dbReference type="Proteomes" id="UP000244336"/>
    </source>
</evidence>
<dbReference type="AlphaFoldDB" id="A0A2T7EKF2"/>
<protein>
    <submittedName>
        <fullName evidence="1">Uncharacterized protein</fullName>
    </submittedName>
</protein>
<accession>A0A2T7EKF2</accession>
<evidence type="ECO:0000313" key="1">
    <source>
        <dbReference type="EMBL" id="PUZ68302.1"/>
    </source>
</evidence>
<dbReference type="Proteomes" id="UP000244336">
    <property type="component" value="Chromosome 2"/>
</dbReference>
<dbReference type="Gramene" id="PUZ68302">
    <property type="protein sequence ID" value="PUZ68302"/>
    <property type="gene ID" value="GQ55_2G015400"/>
</dbReference>
<keyword evidence="2" id="KW-1185">Reference proteome</keyword>
<reference evidence="1 2" key="1">
    <citation type="submission" date="2018-04" db="EMBL/GenBank/DDBJ databases">
        <title>WGS assembly of Panicum hallii var. hallii HAL2.</title>
        <authorList>
            <person name="Lovell J."/>
            <person name="Jenkins J."/>
            <person name="Lowry D."/>
            <person name="Mamidi S."/>
            <person name="Sreedasyam A."/>
            <person name="Weng X."/>
            <person name="Barry K."/>
            <person name="Bonette J."/>
            <person name="Campitelli B."/>
            <person name="Daum C."/>
            <person name="Gordon S."/>
            <person name="Gould B."/>
            <person name="Lipzen A."/>
            <person name="MacQueen A."/>
            <person name="Palacio-Mejia J."/>
            <person name="Plott C."/>
            <person name="Shakirov E."/>
            <person name="Shu S."/>
            <person name="Yoshinaga Y."/>
            <person name="Zane M."/>
            <person name="Rokhsar D."/>
            <person name="Grimwood J."/>
            <person name="Schmutz J."/>
            <person name="Juenger T."/>
        </authorList>
    </citation>
    <scope>NUCLEOTIDE SEQUENCE [LARGE SCALE GENOMIC DNA]</scope>
    <source>
        <strain evidence="2">cv. HAL2</strain>
    </source>
</reference>
<gene>
    <name evidence="1" type="ORF">GQ55_2G015400</name>
</gene>
<sequence>MAGMIPIEMQTQLRQLLAYFAANPIVHGGNQAAAGEKLLIIYLNGEGTSRASIVAPQGITFLEVRGRIYDRLGLANVNDQHRMEIRADFHNGGGANPPVPVADEEVWGFIFSNTTAPTINLHVSI</sequence>